<sequence length="305" mass="34892">MNLKRYMLHLSYLGTRYRGSQKHANNLILDIDSIQGAIEASLCKLKPLFNNTPKLVLAGRTDAGVHALNTVAHLDLDLKYEEFCTDTMIRMMNRYFSNCGHDIRIFSVQAVSSSFHARFSAISRTYVYRFIVPKDPQNHMIPISESFRAHYARIEKFDLSKVQEGIKLLNGTRDFTTFSSKKGRKTAPWRFDEAINEKNFIRTVRKLHIRLEEGQPLLALDPLSAGFDYWNIVCHSKSFMYNQVRRMAAALIGVGSGRLSINQLVNMLQVPSHNNWPGKVPPVPPFGLYLSNVEYDEASFEKINT</sequence>
<proteinExistence type="predicted"/>
<organism evidence="1 2">
    <name type="scientific">Eretmocerus hayati</name>
    <dbReference type="NCBI Taxonomy" id="131215"/>
    <lineage>
        <taxon>Eukaryota</taxon>
        <taxon>Metazoa</taxon>
        <taxon>Ecdysozoa</taxon>
        <taxon>Arthropoda</taxon>
        <taxon>Hexapoda</taxon>
        <taxon>Insecta</taxon>
        <taxon>Pterygota</taxon>
        <taxon>Neoptera</taxon>
        <taxon>Endopterygota</taxon>
        <taxon>Hymenoptera</taxon>
        <taxon>Apocrita</taxon>
        <taxon>Proctotrupomorpha</taxon>
        <taxon>Chalcidoidea</taxon>
        <taxon>Aphelinidae</taxon>
        <taxon>Aphelininae</taxon>
        <taxon>Eretmocerus</taxon>
    </lineage>
</organism>
<gene>
    <name evidence="1" type="ORF">QAD02_022087</name>
</gene>
<reference evidence="1" key="1">
    <citation type="submission" date="2023-04" db="EMBL/GenBank/DDBJ databases">
        <title>A chromosome-level genome assembly of the parasitoid wasp Eretmocerus hayati.</title>
        <authorList>
            <person name="Zhong Y."/>
            <person name="Liu S."/>
            <person name="Liu Y."/>
        </authorList>
    </citation>
    <scope>NUCLEOTIDE SEQUENCE</scope>
    <source>
        <strain evidence="1">ZJU_SS_LIU_2023</strain>
    </source>
</reference>
<name>A0ACC2PTI0_9HYME</name>
<evidence type="ECO:0000313" key="1">
    <source>
        <dbReference type="EMBL" id="KAJ8686293.1"/>
    </source>
</evidence>
<evidence type="ECO:0000313" key="2">
    <source>
        <dbReference type="Proteomes" id="UP001239111"/>
    </source>
</evidence>
<protein>
    <submittedName>
        <fullName evidence="1">Uncharacterized protein</fullName>
    </submittedName>
</protein>
<comment type="caution">
    <text evidence="1">The sequence shown here is derived from an EMBL/GenBank/DDBJ whole genome shotgun (WGS) entry which is preliminary data.</text>
</comment>
<accession>A0ACC2PTI0</accession>
<keyword evidence="2" id="KW-1185">Reference proteome</keyword>
<dbReference type="Proteomes" id="UP001239111">
    <property type="component" value="Chromosome 1"/>
</dbReference>
<dbReference type="EMBL" id="CM056741">
    <property type="protein sequence ID" value="KAJ8686293.1"/>
    <property type="molecule type" value="Genomic_DNA"/>
</dbReference>